<proteinExistence type="predicted"/>
<dbReference type="Pfam" id="PF07859">
    <property type="entry name" value="Abhydrolase_3"/>
    <property type="match status" value="1"/>
</dbReference>
<accession>A0A1I1KH77</accession>
<feature type="domain" description="Alpha/beta hydrolase fold-3" evidence="2">
    <location>
        <begin position="77"/>
        <end position="279"/>
    </location>
</feature>
<dbReference type="Proteomes" id="UP000199612">
    <property type="component" value="Unassembled WGS sequence"/>
</dbReference>
<dbReference type="Gene3D" id="3.40.50.1820">
    <property type="entry name" value="alpha/beta hydrolase"/>
    <property type="match status" value="1"/>
</dbReference>
<dbReference type="EMBL" id="FOLT01000011">
    <property type="protein sequence ID" value="SFC57473.1"/>
    <property type="molecule type" value="Genomic_DNA"/>
</dbReference>
<dbReference type="PANTHER" id="PTHR48081:SF8">
    <property type="entry name" value="ALPHA_BETA HYDROLASE FOLD-3 DOMAIN-CONTAINING PROTEIN-RELATED"/>
    <property type="match status" value="1"/>
</dbReference>
<dbReference type="STRING" id="753702.SAMN04488102_11124"/>
<reference evidence="4" key="1">
    <citation type="submission" date="2016-10" db="EMBL/GenBank/DDBJ databases">
        <authorList>
            <person name="Varghese N."/>
            <person name="Submissions S."/>
        </authorList>
    </citation>
    <scope>NUCLEOTIDE SEQUENCE [LARGE SCALE GENOMIC DNA]</scope>
    <source>
        <strain evidence="4">DSM 23664</strain>
    </source>
</reference>
<gene>
    <name evidence="3" type="ORF">SAMN04488102_11124</name>
</gene>
<evidence type="ECO:0000259" key="2">
    <source>
        <dbReference type="Pfam" id="PF07859"/>
    </source>
</evidence>
<dbReference type="InterPro" id="IPR050300">
    <property type="entry name" value="GDXG_lipolytic_enzyme"/>
</dbReference>
<dbReference type="SUPFAM" id="SSF53474">
    <property type="entry name" value="alpha/beta-Hydrolases"/>
    <property type="match status" value="1"/>
</dbReference>
<dbReference type="AlphaFoldDB" id="A0A1I1KH77"/>
<evidence type="ECO:0000256" key="1">
    <source>
        <dbReference type="ARBA" id="ARBA00022801"/>
    </source>
</evidence>
<dbReference type="InterPro" id="IPR029058">
    <property type="entry name" value="AB_hydrolase_fold"/>
</dbReference>
<dbReference type="RefSeq" id="WP_177188670.1">
    <property type="nucleotide sequence ID" value="NZ_FOLT01000011.1"/>
</dbReference>
<keyword evidence="4" id="KW-1185">Reference proteome</keyword>
<dbReference type="InterPro" id="IPR013094">
    <property type="entry name" value="AB_hydrolase_3"/>
</dbReference>
<organism evidence="3 4">
    <name type="scientific">Alkalibacterium subtropicum</name>
    <dbReference type="NCBI Taxonomy" id="753702"/>
    <lineage>
        <taxon>Bacteria</taxon>
        <taxon>Bacillati</taxon>
        <taxon>Bacillota</taxon>
        <taxon>Bacilli</taxon>
        <taxon>Lactobacillales</taxon>
        <taxon>Carnobacteriaceae</taxon>
        <taxon>Alkalibacterium</taxon>
    </lineage>
</organism>
<evidence type="ECO:0000313" key="4">
    <source>
        <dbReference type="Proteomes" id="UP000199612"/>
    </source>
</evidence>
<name>A0A1I1KH77_9LACT</name>
<evidence type="ECO:0000313" key="3">
    <source>
        <dbReference type="EMBL" id="SFC57473.1"/>
    </source>
</evidence>
<keyword evidence="1" id="KW-0378">Hydrolase</keyword>
<sequence length="308" mass="35269">MTKFSIFNEVKRYKPLALFLSPVVLPLINGSLDLSRRAVRLPPGVKVKQIRISATDQDTITLIIYIPEQTKQPSPALLYYYGSSFFLTRPPHIKRLTAEYALQTNAIVIDVDYRLSPQHPFPEPFFDALRASEWVLQHTGYLGIDPERIAIGGDSSGSTLANNVLLYYKDRNTFPFFYQFHIYPVSDARMRAESLHTFPFWSVKLNKMMWSLYIRDEVDLPNKYASPMEAASFAGLPDAYVEVCEYDPLRDEGLLFSEALQKDGVKVETHCVLHAFHSFDLLASSDLTKMMMQTRTEALNRAFYKKNG</sequence>
<protein>
    <submittedName>
        <fullName evidence="3">Acetyl esterase/lipase</fullName>
    </submittedName>
</protein>
<dbReference type="GO" id="GO:0016787">
    <property type="term" value="F:hydrolase activity"/>
    <property type="evidence" value="ECO:0007669"/>
    <property type="project" value="UniProtKB-KW"/>
</dbReference>
<dbReference type="PANTHER" id="PTHR48081">
    <property type="entry name" value="AB HYDROLASE SUPERFAMILY PROTEIN C4A8.06C"/>
    <property type="match status" value="1"/>
</dbReference>